<accession>A0ABS8WSR9</accession>
<protein>
    <submittedName>
        <fullName evidence="1">Uncharacterized protein</fullName>
    </submittedName>
</protein>
<comment type="caution">
    <text evidence="1">The sequence shown here is derived from an EMBL/GenBank/DDBJ whole genome shotgun (WGS) entry which is preliminary data.</text>
</comment>
<evidence type="ECO:0000313" key="1">
    <source>
        <dbReference type="EMBL" id="MCE3215206.1"/>
    </source>
</evidence>
<feature type="non-terminal residue" evidence="1">
    <location>
        <position position="1"/>
    </location>
</feature>
<dbReference type="Proteomes" id="UP000823775">
    <property type="component" value="Unassembled WGS sequence"/>
</dbReference>
<name>A0ABS8WSR9_DATST</name>
<gene>
    <name evidence="1" type="ORF">HAX54_001263</name>
</gene>
<reference evidence="1 2" key="1">
    <citation type="journal article" date="2021" name="BMC Genomics">
        <title>Datura genome reveals duplications of psychoactive alkaloid biosynthetic genes and high mutation rate following tissue culture.</title>
        <authorList>
            <person name="Rajewski A."/>
            <person name="Carter-House D."/>
            <person name="Stajich J."/>
            <person name="Litt A."/>
        </authorList>
    </citation>
    <scope>NUCLEOTIDE SEQUENCE [LARGE SCALE GENOMIC DNA]</scope>
    <source>
        <strain evidence="1">AR-01</strain>
    </source>
</reference>
<evidence type="ECO:0000313" key="2">
    <source>
        <dbReference type="Proteomes" id="UP000823775"/>
    </source>
</evidence>
<proteinExistence type="predicted"/>
<dbReference type="EMBL" id="JACEIK010010483">
    <property type="protein sequence ID" value="MCE3215206.1"/>
    <property type="molecule type" value="Genomic_DNA"/>
</dbReference>
<organism evidence="1 2">
    <name type="scientific">Datura stramonium</name>
    <name type="common">Jimsonweed</name>
    <name type="synonym">Common thornapple</name>
    <dbReference type="NCBI Taxonomy" id="4076"/>
    <lineage>
        <taxon>Eukaryota</taxon>
        <taxon>Viridiplantae</taxon>
        <taxon>Streptophyta</taxon>
        <taxon>Embryophyta</taxon>
        <taxon>Tracheophyta</taxon>
        <taxon>Spermatophyta</taxon>
        <taxon>Magnoliopsida</taxon>
        <taxon>eudicotyledons</taxon>
        <taxon>Gunneridae</taxon>
        <taxon>Pentapetalae</taxon>
        <taxon>asterids</taxon>
        <taxon>lamiids</taxon>
        <taxon>Solanales</taxon>
        <taxon>Solanaceae</taxon>
        <taxon>Solanoideae</taxon>
        <taxon>Datureae</taxon>
        <taxon>Datura</taxon>
    </lineage>
</organism>
<sequence length="54" mass="6246">APLLWYKPSVKPPPLLTLLLFSSLYIFLHHYHSPITPVTASDRRTIEPRYQSPS</sequence>
<keyword evidence="2" id="KW-1185">Reference proteome</keyword>